<dbReference type="InterPro" id="IPR024810">
    <property type="entry name" value="MAB21L/cGLR"/>
</dbReference>
<evidence type="ECO:0000259" key="2">
    <source>
        <dbReference type="Pfam" id="PF03281"/>
    </source>
</evidence>
<evidence type="ECO:0000256" key="1">
    <source>
        <dbReference type="ARBA" id="ARBA00008307"/>
    </source>
</evidence>
<dbReference type="Pfam" id="PF03281">
    <property type="entry name" value="Mab-21"/>
    <property type="match status" value="1"/>
</dbReference>
<dbReference type="PANTHER" id="PTHR10656:SF69">
    <property type="entry name" value="MAB-21-LIKE HHH_H2TH-LIKE DOMAIN-CONTAINING PROTEIN"/>
    <property type="match status" value="1"/>
</dbReference>
<comment type="similarity">
    <text evidence="1">Belongs to the mab-21 family.</text>
</comment>
<organism evidence="4 5">
    <name type="scientific">Mytilus coruscus</name>
    <name type="common">Sea mussel</name>
    <dbReference type="NCBI Taxonomy" id="42192"/>
    <lineage>
        <taxon>Eukaryota</taxon>
        <taxon>Metazoa</taxon>
        <taxon>Spiralia</taxon>
        <taxon>Lophotrochozoa</taxon>
        <taxon>Mollusca</taxon>
        <taxon>Bivalvia</taxon>
        <taxon>Autobranchia</taxon>
        <taxon>Pteriomorphia</taxon>
        <taxon>Mytilida</taxon>
        <taxon>Mytiloidea</taxon>
        <taxon>Mytilidae</taxon>
        <taxon>Mytilinae</taxon>
        <taxon>Mytilus</taxon>
    </lineage>
</organism>
<dbReference type="AlphaFoldDB" id="A0A6J8DUU8"/>
<dbReference type="PANTHER" id="PTHR10656">
    <property type="entry name" value="CELL FATE DETERMINING PROTEIN MAB21-RELATED"/>
    <property type="match status" value="1"/>
</dbReference>
<dbReference type="Proteomes" id="UP000507470">
    <property type="component" value="Unassembled WGS sequence"/>
</dbReference>
<evidence type="ECO:0000313" key="4">
    <source>
        <dbReference type="EMBL" id="CAC5411084.1"/>
    </source>
</evidence>
<name>A0A6J8DUU8_MYTCO</name>
<evidence type="ECO:0000313" key="5">
    <source>
        <dbReference type="Proteomes" id="UP000507470"/>
    </source>
</evidence>
<gene>
    <name evidence="4" type="ORF">MCOR_44212</name>
</gene>
<dbReference type="InterPro" id="IPR046903">
    <property type="entry name" value="Mab-21-like_nuc_Trfase"/>
</dbReference>
<dbReference type="Gene3D" id="1.10.1410.40">
    <property type="match status" value="1"/>
</dbReference>
<dbReference type="SMART" id="SM01265">
    <property type="entry name" value="Mab-21"/>
    <property type="match status" value="1"/>
</dbReference>
<dbReference type="Pfam" id="PF20266">
    <property type="entry name" value="Mab-21_C"/>
    <property type="match status" value="1"/>
</dbReference>
<evidence type="ECO:0000259" key="3">
    <source>
        <dbReference type="Pfam" id="PF20266"/>
    </source>
</evidence>
<reference evidence="4 5" key="1">
    <citation type="submission" date="2020-06" db="EMBL/GenBank/DDBJ databases">
        <authorList>
            <person name="Li R."/>
            <person name="Bekaert M."/>
        </authorList>
    </citation>
    <scope>NUCLEOTIDE SEQUENCE [LARGE SCALE GENOMIC DNA]</scope>
    <source>
        <strain evidence="5">wild</strain>
    </source>
</reference>
<accession>A0A6J8DUU8</accession>
<proteinExistence type="inferred from homology"/>
<dbReference type="EMBL" id="CACVKT020007820">
    <property type="protein sequence ID" value="CAC5411084.1"/>
    <property type="molecule type" value="Genomic_DNA"/>
</dbReference>
<sequence>METRNEELETASIELYRYMCNVLVGSEKIVRYRRLFFKLFDETWNTQHGFELISSGSKSEGLDLHGSDFDVMTLHKCFKVYENIESSGFAVNIETNNAQPGFALLKVPESFGKFCPLLFTKTDNGYLLSSRKMKDLLMVKPRLYNGAFSIHGPSVCHNEVDLDRVYSLQCNTWPFVAKNWLLRNRSSEWPPQELIDNITEQGVLLVPVGSKSSSNDVNELEWRMSFSLSEKVLIHSFNHVQIICYALLKIYLKEIVNSKNILSKLLCSYYMKTLLFWILEETDGSKWTSENLIHCFLVCVKRLLYLISCNYFPNYFIPAHNMIDGKLSNEARNELIRMLNGVLSDKGWENIFYANSLDGFRARLSFNQLNGYNVFDKAIFPLYMTLEVKYFDFEHKCKHVIHRIVSSLPKSVKNICALQFLCFNYSSLSNIKFCNGDHKCRRAKQSHNKCTYITYRLILAKLIINTYSDAASGWLLLAAFFYNHREHFKMFPLLDLVTAQLSIDRLYLSLHLKTNFIHTLSRKRLSAKCSFLKRLRQEVIKDVPYNIDTKNTFLAHENLGNSIVHVFLPCNPVVILHYFSFLVHYELGDNFQADRQLRMLQNTVQNTVSGNPHLYVNANCYLMRALIVSNDLAEFRLTCLRVARMMKQSDEYKTFLEDVSSGNNKIALLARMTQNFDG</sequence>
<protein>
    <submittedName>
        <fullName evidence="4">Uncharacterized protein</fullName>
    </submittedName>
</protein>
<dbReference type="InterPro" id="IPR046906">
    <property type="entry name" value="Mab-21_HhH/H2TH-like"/>
</dbReference>
<keyword evidence="5" id="KW-1185">Reference proteome</keyword>
<feature type="domain" description="Mab-21-like HhH/H2TH-like" evidence="3">
    <location>
        <begin position="244"/>
        <end position="337"/>
    </location>
</feature>
<feature type="domain" description="Mab-21-like nucleotidyltransferase" evidence="2">
    <location>
        <begin position="159"/>
        <end position="235"/>
    </location>
</feature>
<dbReference type="OrthoDB" id="6059394at2759"/>